<dbReference type="STRING" id="863239.GCA_000213935_00278"/>
<feature type="transmembrane region" description="Helical" evidence="5">
    <location>
        <begin position="170"/>
        <end position="193"/>
    </location>
</feature>
<dbReference type="Proteomes" id="UP000261739">
    <property type="component" value="Unassembled WGS sequence"/>
</dbReference>
<dbReference type="InterPro" id="IPR011701">
    <property type="entry name" value="MFS"/>
</dbReference>
<keyword evidence="2 5" id="KW-0812">Transmembrane</keyword>
<feature type="domain" description="Major facilitator superfamily (MFS) profile" evidence="6">
    <location>
        <begin position="17"/>
        <end position="406"/>
    </location>
</feature>
<dbReference type="PROSITE" id="PS50850">
    <property type="entry name" value="MFS"/>
    <property type="match status" value="1"/>
</dbReference>
<feature type="transmembrane region" description="Helical" evidence="5">
    <location>
        <begin position="311"/>
        <end position="332"/>
    </location>
</feature>
<organism evidence="7 8">
    <name type="scientific">Corynebacterium nuruki</name>
    <dbReference type="NCBI Taxonomy" id="1032851"/>
    <lineage>
        <taxon>Bacteria</taxon>
        <taxon>Bacillati</taxon>
        <taxon>Actinomycetota</taxon>
        <taxon>Actinomycetes</taxon>
        <taxon>Mycobacteriales</taxon>
        <taxon>Corynebacteriaceae</taxon>
        <taxon>Corynebacterium</taxon>
    </lineage>
</organism>
<feature type="transmembrane region" description="Helical" evidence="5">
    <location>
        <begin position="380"/>
        <end position="398"/>
    </location>
</feature>
<feature type="transmembrane region" description="Helical" evidence="5">
    <location>
        <begin position="142"/>
        <end position="164"/>
    </location>
</feature>
<sequence length="429" mass="42930">MTEAAPGSALSVLKVKGLPLTLLSVFCAFLGWSLLLPVIPVAMLDAGYGDTLAGLSTGVFMATTVITQAFVPKLLRRIGYVPVMVAAAVLLGVPSALYVIDGGSGLVLAVSAVRGIGFGAVTVAQSALLAELVPPRQLGRANAFFGAAIGTGEILGFSIGLTLYTRSGDIVFLVAVALGIVGALGALAVPPLHAAEVDRTAARQAAASGSHVPLWKLALVPVVGLCTAAMGFGALSSFTAPAVDGIDPAAAATVAGLTLAFTGAAQILGRTVSGWWADRVGEPGRLVVPASALAVCGMLAMAAVIHGAPHGAGLVFGALGCAALFGLGFGAVQSETLLMMFARMPKERVSEASAVWNMSFDSGTGVGSAVLGVVAGAAGYGGVFLAGAGLVGAGTVALTGDRVLGRHRVVDQHDIRTRLSRLTTGRRAR</sequence>
<dbReference type="RefSeq" id="WP_273051295.1">
    <property type="nucleotide sequence ID" value="NZ_DAITTW010000026.1"/>
</dbReference>
<feature type="transmembrane region" description="Helical" evidence="5">
    <location>
        <begin position="51"/>
        <end position="71"/>
    </location>
</feature>
<dbReference type="SUPFAM" id="SSF103473">
    <property type="entry name" value="MFS general substrate transporter"/>
    <property type="match status" value="1"/>
</dbReference>
<evidence type="ECO:0000313" key="8">
    <source>
        <dbReference type="Proteomes" id="UP000261739"/>
    </source>
</evidence>
<feature type="transmembrane region" description="Helical" evidence="5">
    <location>
        <begin position="106"/>
        <end position="130"/>
    </location>
</feature>
<comment type="caution">
    <text evidence="7">The sequence shown here is derived from an EMBL/GenBank/DDBJ whole genome shotgun (WGS) entry which is preliminary data.</text>
</comment>
<name>A0A3D4SZW5_9CORY</name>
<dbReference type="GO" id="GO:0022857">
    <property type="term" value="F:transmembrane transporter activity"/>
    <property type="evidence" value="ECO:0007669"/>
    <property type="project" value="InterPro"/>
</dbReference>
<feature type="transmembrane region" description="Helical" evidence="5">
    <location>
        <begin position="214"/>
        <end position="236"/>
    </location>
</feature>
<dbReference type="InterPro" id="IPR036259">
    <property type="entry name" value="MFS_trans_sf"/>
</dbReference>
<feature type="transmembrane region" description="Helical" evidence="5">
    <location>
        <begin position="286"/>
        <end position="305"/>
    </location>
</feature>
<dbReference type="GO" id="GO:0005886">
    <property type="term" value="C:plasma membrane"/>
    <property type="evidence" value="ECO:0007669"/>
    <property type="project" value="UniProtKB-SubCell"/>
</dbReference>
<keyword evidence="4 5" id="KW-0472">Membrane</keyword>
<evidence type="ECO:0000256" key="5">
    <source>
        <dbReference type="SAM" id="Phobius"/>
    </source>
</evidence>
<feature type="transmembrane region" description="Helical" evidence="5">
    <location>
        <begin position="20"/>
        <end position="39"/>
    </location>
</feature>
<feature type="transmembrane region" description="Helical" evidence="5">
    <location>
        <begin position="248"/>
        <end position="265"/>
    </location>
</feature>
<evidence type="ECO:0000313" key="7">
    <source>
        <dbReference type="EMBL" id="HCT14040.1"/>
    </source>
</evidence>
<keyword evidence="3 5" id="KW-1133">Transmembrane helix</keyword>
<evidence type="ECO:0000256" key="2">
    <source>
        <dbReference type="ARBA" id="ARBA00022692"/>
    </source>
</evidence>
<dbReference type="AlphaFoldDB" id="A0A3D4SZW5"/>
<evidence type="ECO:0000256" key="1">
    <source>
        <dbReference type="ARBA" id="ARBA00004651"/>
    </source>
</evidence>
<dbReference type="EMBL" id="DQID01000124">
    <property type="protein sequence ID" value="HCT14040.1"/>
    <property type="molecule type" value="Genomic_DNA"/>
</dbReference>
<feature type="transmembrane region" description="Helical" evidence="5">
    <location>
        <begin position="78"/>
        <end position="100"/>
    </location>
</feature>
<dbReference type="InterPro" id="IPR052714">
    <property type="entry name" value="MFS_Exporter"/>
</dbReference>
<accession>A0A3D4SZW5</accession>
<dbReference type="PANTHER" id="PTHR23531">
    <property type="entry name" value="QUINOLENE RESISTANCE PROTEIN NORA"/>
    <property type="match status" value="1"/>
</dbReference>
<evidence type="ECO:0000259" key="6">
    <source>
        <dbReference type="PROSITE" id="PS50850"/>
    </source>
</evidence>
<dbReference type="InterPro" id="IPR020846">
    <property type="entry name" value="MFS_dom"/>
</dbReference>
<dbReference type="PANTHER" id="PTHR23531:SF1">
    <property type="entry name" value="QUINOLENE RESISTANCE PROTEIN NORA"/>
    <property type="match status" value="1"/>
</dbReference>
<feature type="transmembrane region" description="Helical" evidence="5">
    <location>
        <begin position="353"/>
        <end position="374"/>
    </location>
</feature>
<evidence type="ECO:0000256" key="4">
    <source>
        <dbReference type="ARBA" id="ARBA00023136"/>
    </source>
</evidence>
<gene>
    <name evidence="7" type="ORF">DIW82_04390</name>
</gene>
<dbReference type="Gene3D" id="1.20.1250.20">
    <property type="entry name" value="MFS general substrate transporter like domains"/>
    <property type="match status" value="1"/>
</dbReference>
<comment type="subcellular location">
    <subcellularLocation>
        <location evidence="1">Cell membrane</location>
        <topology evidence="1">Multi-pass membrane protein</topology>
    </subcellularLocation>
</comment>
<reference evidence="7 8" key="1">
    <citation type="journal article" date="2018" name="Nat. Biotechnol.">
        <title>A standardized bacterial taxonomy based on genome phylogeny substantially revises the tree of life.</title>
        <authorList>
            <person name="Parks D.H."/>
            <person name="Chuvochina M."/>
            <person name="Waite D.W."/>
            <person name="Rinke C."/>
            <person name="Skarshewski A."/>
            <person name="Chaumeil P.A."/>
            <person name="Hugenholtz P."/>
        </authorList>
    </citation>
    <scope>NUCLEOTIDE SEQUENCE [LARGE SCALE GENOMIC DNA]</scope>
    <source>
        <strain evidence="7">UBA11247</strain>
    </source>
</reference>
<dbReference type="Pfam" id="PF07690">
    <property type="entry name" value="MFS_1"/>
    <property type="match status" value="1"/>
</dbReference>
<evidence type="ECO:0000256" key="3">
    <source>
        <dbReference type="ARBA" id="ARBA00022989"/>
    </source>
</evidence>
<protein>
    <submittedName>
        <fullName evidence="7">MFS transporter</fullName>
    </submittedName>
</protein>
<proteinExistence type="predicted"/>